<proteinExistence type="predicted"/>
<name>A0A2C6CPX2_9GAMM</name>
<dbReference type="PANTHER" id="PTHR12338">
    <property type="entry name" value="AUTOTRANSPORTER"/>
    <property type="match status" value="1"/>
</dbReference>
<dbReference type="Pfam" id="PF03797">
    <property type="entry name" value="Autotransporter"/>
    <property type="match status" value="1"/>
</dbReference>
<dbReference type="InterPro" id="IPR006315">
    <property type="entry name" value="OM_autotransptr_brl_dom"/>
</dbReference>
<dbReference type="SUPFAM" id="SSF103515">
    <property type="entry name" value="Autotransporter"/>
    <property type="match status" value="1"/>
</dbReference>
<reference evidence="5" key="1">
    <citation type="submission" date="2017-09" db="EMBL/GenBank/DDBJ databases">
        <title>FDA dAtabase for Regulatory Grade micrObial Sequences (FDA-ARGOS): Supporting development and validation of Infectious Disease Dx tests.</title>
        <authorList>
            <person name="Minogue T."/>
            <person name="Wolcott M."/>
            <person name="Wasieloski L."/>
            <person name="Aguilar W."/>
            <person name="Moore D."/>
            <person name="Tallon L."/>
            <person name="Sadzewicz L."/>
            <person name="Ott S."/>
            <person name="Zhao X."/>
            <person name="Nagaraj S."/>
            <person name="Vavikolanu K."/>
            <person name="Aluvathingal J."/>
            <person name="Nadendla S."/>
            <person name="Sichtig H."/>
        </authorList>
    </citation>
    <scope>NUCLEOTIDE SEQUENCE [LARGE SCALE GENOMIC DNA]</scope>
    <source>
        <strain evidence="5">FDAARGOS_387</strain>
    </source>
</reference>
<dbReference type="InterPro" id="IPR036709">
    <property type="entry name" value="Autotransporte_beta_dom_sf"/>
</dbReference>
<feature type="chain" id="PRO_5033756721" evidence="1">
    <location>
        <begin position="28"/>
        <end position="1313"/>
    </location>
</feature>
<dbReference type="EMBL" id="PDDX01000001">
    <property type="protein sequence ID" value="PHI28709.1"/>
    <property type="molecule type" value="Genomic_DNA"/>
</dbReference>
<dbReference type="SMART" id="SM00869">
    <property type="entry name" value="Autotransporter"/>
    <property type="match status" value="1"/>
</dbReference>
<dbReference type="OrthoDB" id="6053567at2"/>
<dbReference type="Proteomes" id="UP000373449">
    <property type="component" value="Unassembled WGS sequence"/>
</dbReference>
<keyword evidence="5" id="KW-1185">Reference proteome</keyword>
<reference evidence="3" key="2">
    <citation type="submission" date="2017-09" db="EMBL/GenBank/DDBJ databases">
        <title>FDA dAtabase for Regulatory Grade micrObial Sequences (FDA-ARGOS): Supporting development and validation of Infectious Disease Dx tests.</title>
        <authorList>
            <person name="Minogue T."/>
            <person name="Wolcott M."/>
            <person name="Wasieloski L."/>
            <person name="Aguilar W."/>
            <person name="Moore D."/>
            <person name="Tallon L.J."/>
            <person name="Sadzewicz L."/>
            <person name="Ott S."/>
            <person name="Zhao X."/>
            <person name="Nagaraj S."/>
            <person name="Vavikolanu K."/>
            <person name="Aluvathingal J."/>
            <person name="Nadendla S."/>
            <person name="Sichtig H."/>
        </authorList>
    </citation>
    <scope>NUCLEOTIDE SEQUENCE</scope>
    <source>
        <strain evidence="3">FDAARGOS_387</strain>
    </source>
</reference>
<dbReference type="Gene3D" id="2.160.20.20">
    <property type="match status" value="1"/>
</dbReference>
<evidence type="ECO:0000313" key="5">
    <source>
        <dbReference type="Proteomes" id="UP000224974"/>
    </source>
</evidence>
<dbReference type="InterPro" id="IPR012332">
    <property type="entry name" value="Autotransporter_pectin_lyase_C"/>
</dbReference>
<gene>
    <name evidence="4" type="primary">icsA_11</name>
    <name evidence="3" type="ORF">CRN84_04940</name>
    <name evidence="4" type="ORF">NCTC12282_01675</name>
</gene>
<evidence type="ECO:0000313" key="6">
    <source>
        <dbReference type="Proteomes" id="UP000373449"/>
    </source>
</evidence>
<dbReference type="PROSITE" id="PS51208">
    <property type="entry name" value="AUTOTRANSPORTER"/>
    <property type="match status" value="1"/>
</dbReference>
<keyword evidence="1" id="KW-0732">Signal</keyword>
<dbReference type="InterPro" id="IPR011050">
    <property type="entry name" value="Pectin_lyase_fold/virulence"/>
</dbReference>
<dbReference type="SUPFAM" id="SSF51126">
    <property type="entry name" value="Pectin lyase-like"/>
    <property type="match status" value="1"/>
</dbReference>
<evidence type="ECO:0000313" key="3">
    <source>
        <dbReference type="EMBL" id="PHI28709.1"/>
    </source>
</evidence>
<dbReference type="Gene3D" id="2.40.128.130">
    <property type="entry name" value="Autotransporter beta-domain"/>
    <property type="match status" value="1"/>
</dbReference>
<accession>A0A2C6CPX2</accession>
<evidence type="ECO:0000256" key="1">
    <source>
        <dbReference type="SAM" id="SignalP"/>
    </source>
</evidence>
<feature type="domain" description="Autotransporter" evidence="2">
    <location>
        <begin position="1039"/>
        <end position="1313"/>
    </location>
</feature>
<feature type="signal peptide" evidence="1">
    <location>
        <begin position="1"/>
        <end position="27"/>
    </location>
</feature>
<evidence type="ECO:0000259" key="2">
    <source>
        <dbReference type="PROSITE" id="PS51208"/>
    </source>
</evidence>
<dbReference type="PROSITE" id="PS51257">
    <property type="entry name" value="PROKAR_LIPOPROTEIN"/>
    <property type="match status" value="1"/>
</dbReference>
<dbReference type="Pfam" id="PF18883">
    <property type="entry name" value="AC_1"/>
    <property type="match status" value="1"/>
</dbReference>
<reference evidence="4 6" key="3">
    <citation type="submission" date="2019-03" db="EMBL/GenBank/DDBJ databases">
        <authorList>
            <consortium name="Pathogen Informatics"/>
        </authorList>
    </citation>
    <scope>NUCLEOTIDE SEQUENCE [LARGE SCALE GENOMIC DNA]</scope>
    <source>
        <strain evidence="4 6">NCTC12282</strain>
    </source>
</reference>
<dbReference type="PANTHER" id="PTHR12338:SF5">
    <property type="entry name" value="ANTIGEN 43-RELATED"/>
    <property type="match status" value="1"/>
</dbReference>
<evidence type="ECO:0000313" key="4">
    <source>
        <dbReference type="EMBL" id="VFS46751.1"/>
    </source>
</evidence>
<organism evidence="3 5">
    <name type="scientific">Budvicia aquatica</name>
    <dbReference type="NCBI Taxonomy" id="82979"/>
    <lineage>
        <taxon>Bacteria</taxon>
        <taxon>Pseudomonadati</taxon>
        <taxon>Pseudomonadota</taxon>
        <taxon>Gammaproteobacteria</taxon>
        <taxon>Enterobacterales</taxon>
        <taxon>Budviciaceae</taxon>
        <taxon>Budvicia</taxon>
    </lineage>
</organism>
<protein>
    <submittedName>
        <fullName evidence="3">Autotransporter outer membrane beta-barrel domain-containing protein</fullName>
    </submittedName>
    <submittedName>
        <fullName evidence="4">Outer membrane protein IcsA autotransporter</fullName>
    </submittedName>
</protein>
<dbReference type="CDD" id="cd01344">
    <property type="entry name" value="PL2_Passenger_AT"/>
    <property type="match status" value="1"/>
</dbReference>
<dbReference type="InterPro" id="IPR043990">
    <property type="entry name" value="AC_1"/>
</dbReference>
<dbReference type="InterPro" id="IPR050909">
    <property type="entry name" value="Bact_Autotransporter_VF"/>
</dbReference>
<dbReference type="RefSeq" id="WP_029095662.1">
    <property type="nucleotide sequence ID" value="NZ_CAADJA010000002.1"/>
</dbReference>
<dbReference type="EMBL" id="CAADJA010000002">
    <property type="protein sequence ID" value="VFS46751.1"/>
    <property type="molecule type" value="Genomic_DNA"/>
</dbReference>
<dbReference type="InterPro" id="IPR005546">
    <property type="entry name" value="Autotransporte_beta"/>
</dbReference>
<sequence length="1313" mass="137178">MKPSLTVKPKLLVVAIALTLNSGSLWAACTLGTNNDMSCTAEADGNTFFESTAGAEYRGINATTVSDGGNAELIFNNSTINQPTADGNSHGLNVRSTSGDATVLLKGNNNITLDNSAADTAIIAGAGKNAAITIEQGSQLNILVNNGNSVSRDGIEAWGENTSVQHLGSGTIETYGGHAIWVSARIAGSILVSDTNTQLKTHGNATYGLYGFGVGSAGADIDISNAATISTEGDSAHAIYGKSPSGQINIVNTGTLTTYGTASKGILAESSGAGKIVITNSGDITTKSQALKGTNTSNPYLAHAIFANNTYVGASDGITVNHSNGTITTSAYDATALRVESVATSGNLNVSSTNANLIVNGNNSDGILVSHNSGNNITDADINVTTTGGKIVVLGNPTDSGSSANFGIATQFLGASSGNINIIVDNTEISTGVGLDGNGRSSNDIYASISQSGTGNIDIQNSGKLSTAGESSYNIQAINLGSGDIEVVNQGELTTTGKTAYSIYATANAGNVLVNNSGSITTSGLRGYGINAQSIDGDVTVMNTGNINLIDSGDAIYARSENGDVSVFASGNITTHDGTSLNTLYFGNQGIQASALNGNTKVSFDNGTMTIIGNGDGIRSWDEYMGTGVNTGANVNVGPMATIDASQGLAGISVIHNTRGDISIAAGAVVHGGDRSNDHMVTQLDMYQVSGIRFSGVGTPDFVLNNAGIIDSMNDVVLSSTPSTLIDPNAILSGTLLVNNTGTMTGYMILSDEDTTFNNVSSNSFNLRNFTDADNDRVRDTKSVAISDFGGGNDVFNNQTSGSLRLSAVNTELHTDTRGEYLVDGAQSIANKGIVQGQLINLNRFVNSGLIDLTENKQAGDVLVISGASAAGTYGSGQYVSNGGTLALDTVLNEGGVNSLSDVLVLDDAVTGTSATKLMINRVSGDGVLTQGSGIKLIEVLGTSDNDAFVLNGPVKAGRYEYVLNQGVADQNWYLSNVEPPVITPPVIPTDPQPEEDLKPIYNPDIGSYLANQTAATQMFMHTLHDRVGEPQYTEGLKQEGRVPSVWLRLVANHTKGKAANGYFDQRANGSIIHLGGELAQWSNSGDNRFHMGIMGAYGKTESHTTGSYTKTRSNGKVDGYGAGAYLTWFENESLPTGAYVDAWSMYGWFNNEVDGSNKYDSNTWTNSVEAGYASIVTEGDRFQWMIEPQAQIVYTHYSADNHRDANGLSVSGNDASGINTRLGARTYMRNKVDNNSAQPFIEVNWLYGDAKNSLDFNGQKMSDDAPKNKLETKFGLQGQVTDGLQVYSHIGLQWGKDSYERSEAQIGVKYSF</sequence>
<dbReference type="GO" id="GO:0019867">
    <property type="term" value="C:outer membrane"/>
    <property type="evidence" value="ECO:0007669"/>
    <property type="project" value="InterPro"/>
</dbReference>
<dbReference type="STRING" id="1111728.GCA_000427805_03591"/>
<dbReference type="Proteomes" id="UP000224974">
    <property type="component" value="Unassembled WGS sequence"/>
</dbReference>
<dbReference type="NCBIfam" id="TIGR01414">
    <property type="entry name" value="autotrans_barl"/>
    <property type="match status" value="1"/>
</dbReference>